<accession>A0A261SHE6</accession>
<dbReference type="AlphaFoldDB" id="A0A261SHE6"/>
<protein>
    <submittedName>
        <fullName evidence="2">Uncharacterized protein</fullName>
    </submittedName>
</protein>
<reference evidence="2 5" key="1">
    <citation type="submission" date="2017-05" db="EMBL/GenBank/DDBJ databases">
        <title>Complete and WGS of Bordetella genogroups.</title>
        <authorList>
            <person name="Spilker T."/>
            <person name="LiPuma J."/>
        </authorList>
    </citation>
    <scope>NUCLEOTIDE SEQUENCE [LARGE SCALE GENOMIC DNA]</scope>
    <source>
        <strain evidence="2 5">AU17610</strain>
    </source>
</reference>
<name>A0A261SHE6_9BORD</name>
<proteinExistence type="predicted"/>
<organism evidence="2 5">
    <name type="scientific">Bordetella genomosp. 1</name>
    <dbReference type="NCBI Taxonomy" id="1395607"/>
    <lineage>
        <taxon>Bacteria</taxon>
        <taxon>Pseudomonadati</taxon>
        <taxon>Pseudomonadota</taxon>
        <taxon>Betaproteobacteria</taxon>
        <taxon>Burkholderiales</taxon>
        <taxon>Alcaligenaceae</taxon>
        <taxon>Bordetella</taxon>
    </lineage>
</organism>
<keyword evidence="1" id="KW-0812">Transmembrane</keyword>
<keyword evidence="4" id="KW-1185">Reference proteome</keyword>
<comment type="caution">
    <text evidence="2">The sequence shown here is derived from an EMBL/GenBank/DDBJ whole genome shotgun (WGS) entry which is preliminary data.</text>
</comment>
<dbReference type="EMBL" id="NEVL01000003">
    <property type="protein sequence ID" value="OZI36372.1"/>
    <property type="molecule type" value="Genomic_DNA"/>
</dbReference>
<feature type="transmembrane region" description="Helical" evidence="1">
    <location>
        <begin position="12"/>
        <end position="37"/>
    </location>
</feature>
<dbReference type="RefSeq" id="WP_094827178.1">
    <property type="nucleotide sequence ID" value="NZ_NEVL01000003.1"/>
</dbReference>
<dbReference type="Proteomes" id="UP000216354">
    <property type="component" value="Unassembled WGS sequence"/>
</dbReference>
<dbReference type="Proteomes" id="UP000217005">
    <property type="component" value="Unassembled WGS sequence"/>
</dbReference>
<feature type="transmembrane region" description="Helical" evidence="1">
    <location>
        <begin position="91"/>
        <end position="112"/>
    </location>
</feature>
<keyword evidence="1" id="KW-0472">Membrane</keyword>
<evidence type="ECO:0000313" key="4">
    <source>
        <dbReference type="Proteomes" id="UP000216354"/>
    </source>
</evidence>
<evidence type="ECO:0000313" key="5">
    <source>
        <dbReference type="Proteomes" id="UP000217005"/>
    </source>
</evidence>
<feature type="transmembrane region" description="Helical" evidence="1">
    <location>
        <begin position="57"/>
        <end position="79"/>
    </location>
</feature>
<evidence type="ECO:0000313" key="2">
    <source>
        <dbReference type="EMBL" id="OZI36372.1"/>
    </source>
</evidence>
<keyword evidence="1" id="KW-1133">Transmembrane helix</keyword>
<sequence>MADADDRGQGRGFLLVAGAARTLTWLNGGAALLLAAFSLGIVGGDYAPPDLSLPLSAFLLGFAASGLTALFAALAARQVTRRGPALRRGRLFWPALILMLFCYIAALLAFGAGCWTATGAPVDDSDATDTVYASRA</sequence>
<evidence type="ECO:0000313" key="3">
    <source>
        <dbReference type="EMBL" id="OZI57830.1"/>
    </source>
</evidence>
<reference evidence="3 4" key="2">
    <citation type="submission" date="2017-05" db="EMBL/GenBank/DDBJ databases">
        <title>Complete and WGS of Bordetella genogroups.</title>
        <authorList>
            <person name="Spilker T."/>
            <person name="Lipuma J."/>
        </authorList>
    </citation>
    <scope>NUCLEOTIDE SEQUENCE [LARGE SCALE GENOMIC DNA]</scope>
    <source>
        <strain evidence="3 4">AU9795</strain>
    </source>
</reference>
<gene>
    <name evidence="3" type="ORF">CAL27_20735</name>
    <name evidence="2" type="ORF">CEG14_15340</name>
</gene>
<dbReference type="OrthoDB" id="8685566at2"/>
<evidence type="ECO:0000256" key="1">
    <source>
        <dbReference type="SAM" id="Phobius"/>
    </source>
</evidence>
<dbReference type="EMBL" id="NEVR01000005">
    <property type="protein sequence ID" value="OZI57830.1"/>
    <property type="molecule type" value="Genomic_DNA"/>
</dbReference>